<dbReference type="Proteomes" id="UP000635387">
    <property type="component" value="Unassembled WGS sequence"/>
</dbReference>
<feature type="domain" description="Response regulatory" evidence="2">
    <location>
        <begin position="1"/>
        <end position="83"/>
    </location>
</feature>
<keyword evidence="4" id="KW-1185">Reference proteome</keyword>
<sequence length="83" mass="9375">MLLSSSPIFTRFRRLDVVLTDIRMPGMDGIGAIRRLREPAVVAMTTFVEAVRLAHAGQGLIDPLVTRRLVTRFANVSPRRCRR</sequence>
<dbReference type="Gene3D" id="3.40.50.2300">
    <property type="match status" value="1"/>
</dbReference>
<dbReference type="Pfam" id="PF00072">
    <property type="entry name" value="Response_reg"/>
    <property type="match status" value="1"/>
</dbReference>
<keyword evidence="1" id="KW-0597">Phosphoprotein</keyword>
<organism evidence="3 4">
    <name type="scientific">Amycolatopsis oliviviridis</name>
    <dbReference type="NCBI Taxonomy" id="1471590"/>
    <lineage>
        <taxon>Bacteria</taxon>
        <taxon>Bacillati</taxon>
        <taxon>Actinomycetota</taxon>
        <taxon>Actinomycetes</taxon>
        <taxon>Pseudonocardiales</taxon>
        <taxon>Pseudonocardiaceae</taxon>
        <taxon>Amycolatopsis</taxon>
    </lineage>
</organism>
<evidence type="ECO:0000259" key="2">
    <source>
        <dbReference type="PROSITE" id="PS50110"/>
    </source>
</evidence>
<reference evidence="4" key="1">
    <citation type="journal article" date="2019" name="Int. J. Syst. Evol. Microbiol.">
        <title>The Global Catalogue of Microorganisms (GCM) 10K type strain sequencing project: providing services to taxonomists for standard genome sequencing and annotation.</title>
        <authorList>
            <consortium name="The Broad Institute Genomics Platform"/>
            <consortium name="The Broad Institute Genome Sequencing Center for Infectious Disease"/>
            <person name="Wu L."/>
            <person name="Ma J."/>
        </authorList>
    </citation>
    <scope>NUCLEOTIDE SEQUENCE [LARGE SCALE GENOMIC DNA]</scope>
    <source>
        <strain evidence="4">CGMCC 4.7683</strain>
    </source>
</reference>
<evidence type="ECO:0000256" key="1">
    <source>
        <dbReference type="PROSITE-ProRule" id="PRU00169"/>
    </source>
</evidence>
<dbReference type="InterPro" id="IPR011006">
    <property type="entry name" value="CheY-like_superfamily"/>
</dbReference>
<dbReference type="PROSITE" id="PS50110">
    <property type="entry name" value="RESPONSE_REGULATORY"/>
    <property type="match status" value="1"/>
</dbReference>
<feature type="modified residue" description="4-aspartylphosphate" evidence="1">
    <location>
        <position position="21"/>
    </location>
</feature>
<evidence type="ECO:0000313" key="3">
    <source>
        <dbReference type="EMBL" id="GHH04547.1"/>
    </source>
</evidence>
<gene>
    <name evidence="3" type="ORF">GCM10017790_07530</name>
</gene>
<name>A0ABQ3L5Y3_9PSEU</name>
<proteinExistence type="predicted"/>
<dbReference type="InterPro" id="IPR001789">
    <property type="entry name" value="Sig_transdc_resp-reg_receiver"/>
</dbReference>
<protein>
    <recommendedName>
        <fullName evidence="2">Response regulatory domain-containing protein</fullName>
    </recommendedName>
</protein>
<accession>A0ABQ3L5Y3</accession>
<dbReference type="EMBL" id="BNAY01000001">
    <property type="protein sequence ID" value="GHH04547.1"/>
    <property type="molecule type" value="Genomic_DNA"/>
</dbReference>
<dbReference type="SUPFAM" id="SSF52172">
    <property type="entry name" value="CheY-like"/>
    <property type="match status" value="1"/>
</dbReference>
<comment type="caution">
    <text evidence="3">The sequence shown here is derived from an EMBL/GenBank/DDBJ whole genome shotgun (WGS) entry which is preliminary data.</text>
</comment>
<evidence type="ECO:0000313" key="4">
    <source>
        <dbReference type="Proteomes" id="UP000635387"/>
    </source>
</evidence>